<reference evidence="1" key="1">
    <citation type="submission" date="2021-01" db="EMBL/GenBank/DDBJ databases">
        <authorList>
            <person name="Corre E."/>
            <person name="Pelletier E."/>
            <person name="Niang G."/>
            <person name="Scheremetjew M."/>
            <person name="Finn R."/>
            <person name="Kale V."/>
            <person name="Holt S."/>
            <person name="Cochrane G."/>
            <person name="Meng A."/>
            <person name="Brown T."/>
            <person name="Cohen L."/>
        </authorList>
    </citation>
    <scope>NUCLEOTIDE SEQUENCE</scope>
    <source>
        <strain evidence="1">CCMP3105</strain>
    </source>
</reference>
<organism evidence="1">
    <name type="scientific">Alexandrium monilatum</name>
    <dbReference type="NCBI Taxonomy" id="311494"/>
    <lineage>
        <taxon>Eukaryota</taxon>
        <taxon>Sar</taxon>
        <taxon>Alveolata</taxon>
        <taxon>Dinophyceae</taxon>
        <taxon>Gonyaulacales</taxon>
        <taxon>Pyrocystaceae</taxon>
        <taxon>Alexandrium</taxon>
    </lineage>
</organism>
<proteinExistence type="predicted"/>
<protein>
    <submittedName>
        <fullName evidence="1">Uncharacterized protein</fullName>
    </submittedName>
</protein>
<name>A0A7S4QWR4_9DINO</name>
<accession>A0A7S4QWR4</accession>
<dbReference type="EMBL" id="HBNR01037729">
    <property type="protein sequence ID" value="CAE4594694.1"/>
    <property type="molecule type" value="Transcribed_RNA"/>
</dbReference>
<evidence type="ECO:0000313" key="1">
    <source>
        <dbReference type="EMBL" id="CAE4594694.1"/>
    </source>
</evidence>
<gene>
    <name evidence="1" type="ORF">AMON00008_LOCUS26019</name>
</gene>
<sequence length="322" mass="35165">MHRCGVSRRTLAACGRSLPPRRHALFGTRGPSSVDLGSRTRRGLGWGLAAAAAAAAALRPGGPAAAESTLDREAVDRYIGEVLARHELYATEGVSTIHLPLVLQQHLFRALIHVALDLIHDQLHGLAEPVPLLGHEIRASITASPALLRHVDLAPSDVQLERIVDERFLPNQRVNMWWLPDSLERGFYISCLRVLKTVLIDVLATLRITIMGQTLSLLPMPEATAAQWPPPMTARGRGIAPPLGMQIDEEALAAAVKETMSGPDWASRLEYAVAGQAYEQMFRIVLVFFEEVSATSELEFLGYSVHHHLVGPHPAVKATQVE</sequence>
<dbReference type="AlphaFoldDB" id="A0A7S4QWR4"/>